<proteinExistence type="predicted"/>
<name>A0A367ZJK0_9BACT</name>
<gene>
    <name evidence="2" type="ORF">OZSIB_1653</name>
</gene>
<accession>A0A367ZJK0</accession>
<keyword evidence="1" id="KW-0812">Transmembrane</keyword>
<keyword evidence="1" id="KW-0472">Membrane</keyword>
<protein>
    <submittedName>
        <fullName evidence="2">Uncharacterized protein</fullName>
    </submittedName>
</protein>
<evidence type="ECO:0000256" key="1">
    <source>
        <dbReference type="SAM" id="Phobius"/>
    </source>
</evidence>
<dbReference type="Proteomes" id="UP000252355">
    <property type="component" value="Unassembled WGS sequence"/>
</dbReference>
<comment type="caution">
    <text evidence="2">The sequence shown here is derived from an EMBL/GenBank/DDBJ whole genome shotgun (WGS) entry which is preliminary data.</text>
</comment>
<dbReference type="Pfam" id="PF07963">
    <property type="entry name" value="N_methyl"/>
    <property type="match status" value="1"/>
</dbReference>
<reference evidence="2 3" key="1">
    <citation type="submission" date="2018-05" db="EMBL/GenBank/DDBJ databases">
        <title>A metagenomic window into the 2 km-deep terrestrial subsurface aquifer revealed taxonomically and functionally diverse microbial community comprising novel uncultured bacterial lineages.</title>
        <authorList>
            <person name="Kadnikov V.V."/>
            <person name="Mardanov A.V."/>
            <person name="Beletsky A.V."/>
            <person name="Banks D."/>
            <person name="Pimenov N.V."/>
            <person name="Frank Y.A."/>
            <person name="Karnachuk O.V."/>
            <person name="Ravin N.V."/>
        </authorList>
    </citation>
    <scope>NUCLEOTIDE SEQUENCE [LARGE SCALE GENOMIC DNA]</scope>
    <source>
        <strain evidence="2">BY5</strain>
    </source>
</reference>
<sequence length="193" mass="21827">MPESVRAVCGPRRPHLGFGLIEAMLAVVLFAIVCLPLYRLYFETVVGQQRLIRDFLAMSNLSEKVINRVDHQVERLKRPLDPPAKEVTAQILIGLEERGDWAFLGQAFNDESGAMAARYIPVLKSDVAFQKFTLSPSAVPSDHRGNNPKLLQEVIETVNRRSGAIVVETRWSDTGQLRHGFQLRYIRALEPEY</sequence>
<evidence type="ECO:0000313" key="2">
    <source>
        <dbReference type="EMBL" id="RCK78276.1"/>
    </source>
</evidence>
<feature type="transmembrane region" description="Helical" evidence="1">
    <location>
        <begin position="20"/>
        <end position="41"/>
    </location>
</feature>
<organism evidence="2 3">
    <name type="scientific">Candidatus Ozemobacter sibiricus</name>
    <dbReference type="NCBI Taxonomy" id="2268124"/>
    <lineage>
        <taxon>Bacteria</taxon>
        <taxon>Candidatus Ozemobacteria</taxon>
        <taxon>Candidatus Ozemobacterales</taxon>
        <taxon>Candidatus Ozemobacteraceae</taxon>
        <taxon>Candidatus Ozemobacter</taxon>
    </lineage>
</organism>
<dbReference type="InterPro" id="IPR012902">
    <property type="entry name" value="N_methyl_site"/>
</dbReference>
<keyword evidence="1" id="KW-1133">Transmembrane helix</keyword>
<dbReference type="AlphaFoldDB" id="A0A367ZJK0"/>
<dbReference type="EMBL" id="QOQW01000025">
    <property type="protein sequence ID" value="RCK78276.1"/>
    <property type="molecule type" value="Genomic_DNA"/>
</dbReference>
<evidence type="ECO:0000313" key="3">
    <source>
        <dbReference type="Proteomes" id="UP000252355"/>
    </source>
</evidence>